<dbReference type="AlphaFoldDB" id="A0A9R1UN51"/>
<accession>A0A9R1UN51</accession>
<dbReference type="Pfam" id="PF03732">
    <property type="entry name" value="Retrotrans_gag"/>
    <property type="match status" value="1"/>
</dbReference>
<evidence type="ECO:0000313" key="3">
    <source>
        <dbReference type="Proteomes" id="UP000235145"/>
    </source>
</evidence>
<feature type="domain" description="Retrotransposon gag" evidence="1">
    <location>
        <begin position="125"/>
        <end position="201"/>
    </location>
</feature>
<protein>
    <recommendedName>
        <fullName evidence="1">Retrotransposon gag domain-containing protein</fullName>
    </recommendedName>
</protein>
<comment type="caution">
    <text evidence="2">The sequence shown here is derived from an EMBL/GenBank/DDBJ whole genome shotgun (WGS) entry which is preliminary data.</text>
</comment>
<evidence type="ECO:0000313" key="2">
    <source>
        <dbReference type="EMBL" id="KAJ0189900.1"/>
    </source>
</evidence>
<name>A0A9R1UN51_LACSA</name>
<evidence type="ECO:0000259" key="1">
    <source>
        <dbReference type="Pfam" id="PF03732"/>
    </source>
</evidence>
<dbReference type="EMBL" id="NBSK02000008">
    <property type="protein sequence ID" value="KAJ0189900.1"/>
    <property type="molecule type" value="Genomic_DNA"/>
</dbReference>
<dbReference type="InterPro" id="IPR005162">
    <property type="entry name" value="Retrotrans_gag_dom"/>
</dbReference>
<organism evidence="2 3">
    <name type="scientific">Lactuca sativa</name>
    <name type="common">Garden lettuce</name>
    <dbReference type="NCBI Taxonomy" id="4236"/>
    <lineage>
        <taxon>Eukaryota</taxon>
        <taxon>Viridiplantae</taxon>
        <taxon>Streptophyta</taxon>
        <taxon>Embryophyta</taxon>
        <taxon>Tracheophyta</taxon>
        <taxon>Spermatophyta</taxon>
        <taxon>Magnoliopsida</taxon>
        <taxon>eudicotyledons</taxon>
        <taxon>Gunneridae</taxon>
        <taxon>Pentapetalae</taxon>
        <taxon>asterids</taxon>
        <taxon>campanulids</taxon>
        <taxon>Asterales</taxon>
        <taxon>Asteraceae</taxon>
        <taxon>Cichorioideae</taxon>
        <taxon>Cichorieae</taxon>
        <taxon>Lactucinae</taxon>
        <taxon>Lactuca</taxon>
    </lineage>
</organism>
<gene>
    <name evidence="2" type="ORF">LSAT_V11C800393890</name>
</gene>
<sequence>MVGTRHTPESSGVSDEEIRRLIHEEVAAAIRAEIPEMFGDIKTTLIETFDERYATLTEAAAAAATVAARPQGGDSLLFREFSNTKSPKFDGTQDLIAAMRWISDIDGCFYTCSFPEHLRVRFALNQLRLGAKDWWKFVTANFTLVEISEVTWERFTAMFREEYVPPVERERLIQEFLTLKQGTDSVAVITRKFHERAMFCPE</sequence>
<reference evidence="2 3" key="1">
    <citation type="journal article" date="2017" name="Nat. Commun.">
        <title>Genome assembly with in vitro proximity ligation data and whole-genome triplication in lettuce.</title>
        <authorList>
            <person name="Reyes-Chin-Wo S."/>
            <person name="Wang Z."/>
            <person name="Yang X."/>
            <person name="Kozik A."/>
            <person name="Arikit S."/>
            <person name="Song C."/>
            <person name="Xia L."/>
            <person name="Froenicke L."/>
            <person name="Lavelle D.O."/>
            <person name="Truco M.J."/>
            <person name="Xia R."/>
            <person name="Zhu S."/>
            <person name="Xu C."/>
            <person name="Xu H."/>
            <person name="Xu X."/>
            <person name="Cox K."/>
            <person name="Korf I."/>
            <person name="Meyers B.C."/>
            <person name="Michelmore R.W."/>
        </authorList>
    </citation>
    <scope>NUCLEOTIDE SEQUENCE [LARGE SCALE GENOMIC DNA]</scope>
    <source>
        <strain evidence="3">cv. Salinas</strain>
        <tissue evidence="2">Seedlings</tissue>
    </source>
</reference>
<keyword evidence="3" id="KW-1185">Reference proteome</keyword>
<dbReference type="Proteomes" id="UP000235145">
    <property type="component" value="Unassembled WGS sequence"/>
</dbReference>
<proteinExistence type="predicted"/>